<protein>
    <submittedName>
        <fullName evidence="1">XisI protein</fullName>
    </submittedName>
</protein>
<dbReference type="CDD" id="cd16382">
    <property type="entry name" value="XisI-like"/>
    <property type="match status" value="1"/>
</dbReference>
<dbReference type="Pfam" id="PF08869">
    <property type="entry name" value="XisI"/>
    <property type="match status" value="1"/>
</dbReference>
<comment type="caution">
    <text evidence="1">The sequence shown here is derived from an EMBL/GenBank/DDBJ whole genome shotgun (WGS) entry which is preliminary data.</text>
</comment>
<dbReference type="InterPro" id="IPR014968">
    <property type="entry name" value="XisI"/>
</dbReference>
<evidence type="ECO:0000313" key="1">
    <source>
        <dbReference type="EMBL" id="TRU26831.1"/>
    </source>
</evidence>
<dbReference type="EMBL" id="SFBL01000075">
    <property type="protein sequence ID" value="TRU26831.1"/>
    <property type="molecule type" value="Genomic_DNA"/>
</dbReference>
<dbReference type="SUPFAM" id="SSF143847">
    <property type="entry name" value="XisI-like"/>
    <property type="match status" value="1"/>
</dbReference>
<reference evidence="1 2" key="1">
    <citation type="submission" date="2019-01" db="EMBL/GenBank/DDBJ databases">
        <title>Coherence of Microcystis species and biogeography revealed through population genomics.</title>
        <authorList>
            <person name="Perez-Carrascal O.M."/>
            <person name="Terrat Y."/>
            <person name="Giani A."/>
            <person name="Fortin N."/>
            <person name="Tromas N."/>
            <person name="Shapiro B.J."/>
        </authorList>
    </citation>
    <scope>NUCLEOTIDE SEQUENCE [LARGE SCALE GENOMIC DNA]</scope>
    <source>
        <strain evidence="1">Ma_SC_T_19800800_S464</strain>
    </source>
</reference>
<dbReference type="AlphaFoldDB" id="A0A552DXD2"/>
<name>A0A552DXD2_MICAE</name>
<accession>A0A552DXD2</accession>
<dbReference type="Proteomes" id="UP000319313">
    <property type="component" value="Unassembled WGS sequence"/>
</dbReference>
<organism evidence="1 2">
    <name type="scientific">Microcystis aeruginosa Ma_SC_T_19800800_S464</name>
    <dbReference type="NCBI Taxonomy" id="2486257"/>
    <lineage>
        <taxon>Bacteria</taxon>
        <taxon>Bacillati</taxon>
        <taxon>Cyanobacteriota</taxon>
        <taxon>Cyanophyceae</taxon>
        <taxon>Oscillatoriophycideae</taxon>
        <taxon>Chroococcales</taxon>
        <taxon>Microcystaceae</taxon>
        <taxon>Microcystis</taxon>
    </lineage>
</organism>
<gene>
    <name evidence="1" type="ORF">EWV81_09035</name>
</gene>
<evidence type="ECO:0000313" key="2">
    <source>
        <dbReference type="Proteomes" id="UP000319313"/>
    </source>
</evidence>
<dbReference type="Gene3D" id="3.30.310.110">
    <property type="entry name" value="XisI-like"/>
    <property type="match status" value="1"/>
</dbReference>
<dbReference type="InterPro" id="IPR035943">
    <property type="entry name" value="XisI-like_sf"/>
</dbReference>
<proteinExistence type="predicted"/>
<sequence length="111" mass="12766">MDRLNTYRQIIRNVLKPYADITYANVNVKNRAAFDPETDQYIILSEGWDHQRHLHSILLHLEIANGKVWVQYDGTEDGITDELLKAGIPKEDIVLGFHEPEVRLHTGFAIA</sequence>